<reference evidence="3" key="1">
    <citation type="journal article" date="1997" name="Nucleic Acids Res.">
        <title>tRNAscan-SE: a program for improved detection of transfer RNA genes in genomic sequence.</title>
        <authorList>
            <person name="Lowe T.M."/>
            <person name="Eddy S.R."/>
        </authorList>
    </citation>
    <scope>NUCLEOTIDE SEQUENCE [LARGE SCALE GENOMIC DNA]</scope>
    <source>
        <strain evidence="3">r\B97-61/B2</strain>
    </source>
</reference>
<dbReference type="InterPro" id="IPR046960">
    <property type="entry name" value="PPR_At4g14850-like_plant"/>
</dbReference>
<proteinExistence type="predicted"/>
<dbReference type="Gramene" id="Tc08v2_t014410.8">
    <property type="protein sequence ID" value="Tc08v2_p014410.8"/>
    <property type="gene ID" value="Tc08v2_g014410"/>
</dbReference>
<dbReference type="Gramene" id="Tc08v2_t014410.5">
    <property type="protein sequence ID" value="Tc08v2_p014410.5"/>
    <property type="gene ID" value="Tc08v2_g014410"/>
</dbReference>
<gene>
    <name evidence="4 5 6 7 8 9 10 11 12" type="primary">LOC18592900</name>
</gene>
<accession>A0AB32WM23</accession>
<evidence type="ECO:0000313" key="4">
    <source>
        <dbReference type="RefSeq" id="XP_017980846.1"/>
    </source>
</evidence>
<dbReference type="Pfam" id="PF01535">
    <property type="entry name" value="PPR"/>
    <property type="match status" value="6"/>
</dbReference>
<feature type="repeat" description="PPR" evidence="2">
    <location>
        <begin position="509"/>
        <end position="543"/>
    </location>
</feature>
<evidence type="ECO:0000313" key="11">
    <source>
        <dbReference type="RefSeq" id="XP_017980853.1"/>
    </source>
</evidence>
<dbReference type="Gene3D" id="1.25.40.10">
    <property type="entry name" value="Tetratricopeptide repeat domain"/>
    <property type="match status" value="6"/>
</dbReference>
<dbReference type="RefSeq" id="XP_017980846.1">
    <property type="nucleotide sequence ID" value="XM_018125357.1"/>
</dbReference>
<dbReference type="Proteomes" id="UP000694886">
    <property type="component" value="Chromosome 8"/>
</dbReference>
<dbReference type="FunFam" id="1.25.40.10:FF:000285">
    <property type="entry name" value="Pentatricopeptide repeat-containing protein, chloroplastic"/>
    <property type="match status" value="1"/>
</dbReference>
<feature type="repeat" description="PPR" evidence="2">
    <location>
        <begin position="79"/>
        <end position="113"/>
    </location>
</feature>
<evidence type="ECO:0000313" key="12">
    <source>
        <dbReference type="RefSeq" id="XP_017980854.1"/>
    </source>
</evidence>
<reference evidence="4 5" key="2">
    <citation type="submission" date="2025-04" db="UniProtKB">
        <authorList>
            <consortium name="RefSeq"/>
        </authorList>
    </citation>
    <scope>IDENTIFICATION</scope>
</reference>
<dbReference type="FunFam" id="1.25.40.10:FF:001096">
    <property type="entry name" value="Pentatricopeptide repeat-containing protein"/>
    <property type="match status" value="1"/>
</dbReference>
<dbReference type="RefSeq" id="XP_017980849.1">
    <property type="nucleotide sequence ID" value="XM_018125360.1"/>
</dbReference>
<feature type="repeat" description="PPR" evidence="2">
    <location>
        <begin position="611"/>
        <end position="645"/>
    </location>
</feature>
<keyword evidence="1" id="KW-0677">Repeat</keyword>
<dbReference type="AlphaFoldDB" id="A0AB32WM23"/>
<evidence type="ECO:0000313" key="7">
    <source>
        <dbReference type="RefSeq" id="XP_017980849.1"/>
    </source>
</evidence>
<dbReference type="FunFam" id="1.25.40.10:FF:000242">
    <property type="entry name" value="Pentatricopeptide repeat-containing protein"/>
    <property type="match status" value="1"/>
</dbReference>
<dbReference type="Gramene" id="Tc08v2_t014410.1">
    <property type="protein sequence ID" value="Tc08v2_p014410.1"/>
    <property type="gene ID" value="Tc08v2_g014410"/>
</dbReference>
<organism evidence="3 11">
    <name type="scientific">Theobroma cacao</name>
    <name type="common">Cacao</name>
    <name type="synonym">Cocoa</name>
    <dbReference type="NCBI Taxonomy" id="3641"/>
    <lineage>
        <taxon>Eukaryota</taxon>
        <taxon>Viridiplantae</taxon>
        <taxon>Streptophyta</taxon>
        <taxon>Embryophyta</taxon>
        <taxon>Tracheophyta</taxon>
        <taxon>Spermatophyta</taxon>
        <taxon>Magnoliopsida</taxon>
        <taxon>eudicotyledons</taxon>
        <taxon>Gunneridae</taxon>
        <taxon>Pentapetalae</taxon>
        <taxon>rosids</taxon>
        <taxon>malvids</taxon>
        <taxon>Malvales</taxon>
        <taxon>Malvaceae</taxon>
        <taxon>Byttnerioideae</taxon>
        <taxon>Theobroma</taxon>
    </lineage>
</organism>
<dbReference type="Gramene" id="Tc08v2_t014410.10">
    <property type="protein sequence ID" value="Tc08v2_p014410.10"/>
    <property type="gene ID" value="Tc08v2_g014410"/>
</dbReference>
<dbReference type="PROSITE" id="PS51375">
    <property type="entry name" value="PPR"/>
    <property type="match status" value="5"/>
</dbReference>
<dbReference type="RefSeq" id="XP_017980851.1">
    <property type="nucleotide sequence ID" value="XM_018125362.1"/>
</dbReference>
<dbReference type="Gramene" id="Tc08v2_t014410.6">
    <property type="protein sequence ID" value="Tc08v2_p014410.6"/>
    <property type="gene ID" value="Tc08v2_g014410"/>
</dbReference>
<dbReference type="Pfam" id="PF13041">
    <property type="entry name" value="PPR_2"/>
    <property type="match status" value="2"/>
</dbReference>
<evidence type="ECO:0000256" key="2">
    <source>
        <dbReference type="PROSITE-ProRule" id="PRU00708"/>
    </source>
</evidence>
<dbReference type="GeneID" id="18592900"/>
<dbReference type="Gramene" id="Tc08v2_t014410.3">
    <property type="protein sequence ID" value="Tc08v2_p014410.3"/>
    <property type="gene ID" value="Tc08v2_g014410"/>
</dbReference>
<evidence type="ECO:0000313" key="3">
    <source>
        <dbReference type="Proteomes" id="UP000694886"/>
    </source>
</evidence>
<name>A0AB32WM23_THECC</name>
<dbReference type="InterPro" id="IPR002885">
    <property type="entry name" value="PPR_rpt"/>
</dbReference>
<dbReference type="Pfam" id="PF13812">
    <property type="entry name" value="PPR_3"/>
    <property type="match status" value="1"/>
</dbReference>
<sequence length="744" mass="82502">MSFNGDFLFKHHERLLQLLKSWSAVPSLKTTKPLHALAITLGPYTCQPIFVYNNIISQYAFLRHLSAARKVFDIMTERNPVSFNSMISAYGKCGDVWGAWDLFSMMRGCGFSPTPFALAGLLSCQALDLCGGSQLQALVVKNGLFDADAFVGTALLGLYARSGCVSEAVQAFEDMPRKSLVTWNSIISLYAHYGLVEDCMLSFRELLRLEASLSDCSFVGVLSGLEGELDSEFGEQIHGLVIKSGFDYEVTVVNSLINMYVKCVRLCLAEKVFQGMHIKDVVSWNTIIGALERDGGPPKALDFFFQMSMDGVMPNQTTLVIIIASCSSLQIPMLGAYIHAKTIKKGFESDVFVGSALVDFYAKCDKLVDSHQCFDGIYEKNVVSWNALILGYASKFCTTCSFLLLDMLQLGYRPNEFTFSAILKSSVTIELQQLHCLIIRMGYEHNVYVLSSLMTSYAKNGLLSDALTFVTDCERPLAIVPSNIVAGIYNRVGQYQETLKLLSVLEEPDVVSWNIMIAASAHSGDYKEVFELFRHMQMTQIYPDNYTFVSLLSVSSKLSNLALGSSVHGLIIKTDFSLCDTFVCNVLVNMYGECGCIKSSVKIFDGMADRNLITWTSLISALGVNGYSHEALENFQEMEFLGFKPDGVAFIAILTVCRHAGLVKEGMELFRRMKCDYGLEPKMDHYHCMVDLLARHGKLKEAEQIIAGMAFPPDALIWRSFLEGCKRHITTEGLSTGHGVVKAV</sequence>
<dbReference type="KEGG" id="tcc:18592900"/>
<dbReference type="Gramene" id="Tc08v2_t014410.7">
    <property type="protein sequence ID" value="Tc08v2_p014410.7"/>
    <property type="gene ID" value="Tc08v2_g014410"/>
</dbReference>
<dbReference type="Gramene" id="Tc08v2_t014410.9">
    <property type="protein sequence ID" value="Tc08v2_p014410.9"/>
    <property type="gene ID" value="Tc08v2_g014410"/>
</dbReference>
<dbReference type="RefSeq" id="XP_017980852.1">
    <property type="nucleotide sequence ID" value="XM_018125363.1"/>
</dbReference>
<evidence type="ECO:0000313" key="9">
    <source>
        <dbReference type="RefSeq" id="XP_017980851.1"/>
    </source>
</evidence>
<dbReference type="RefSeq" id="XP_017980850.1">
    <property type="nucleotide sequence ID" value="XM_018125361.1"/>
</dbReference>
<evidence type="ECO:0000313" key="8">
    <source>
        <dbReference type="RefSeq" id="XP_017980850.1"/>
    </source>
</evidence>
<dbReference type="FunFam" id="1.25.40.10:FF:000073">
    <property type="entry name" value="Pentatricopeptide repeat-containing protein chloroplastic"/>
    <property type="match status" value="1"/>
</dbReference>
<evidence type="ECO:0000313" key="6">
    <source>
        <dbReference type="RefSeq" id="XP_017980848.1"/>
    </source>
</evidence>
<dbReference type="RefSeq" id="XP_017980854.1">
    <property type="nucleotide sequence ID" value="XM_018125365.1"/>
</dbReference>
<protein>
    <submittedName>
        <fullName evidence="4 5">Pentatricopeptide repeat-containing protein At3g58590 isoform X1</fullName>
    </submittedName>
</protein>
<evidence type="ECO:0000313" key="5">
    <source>
        <dbReference type="RefSeq" id="XP_017980847.1"/>
    </source>
</evidence>
<dbReference type="InterPro" id="IPR011990">
    <property type="entry name" value="TPR-like_helical_dom_sf"/>
</dbReference>
<dbReference type="RefSeq" id="XP_017980847.1">
    <property type="nucleotide sequence ID" value="XM_018125358.1"/>
</dbReference>
<feature type="repeat" description="PPR" evidence="2">
    <location>
        <begin position="148"/>
        <end position="182"/>
    </location>
</feature>
<dbReference type="GO" id="GO:0009451">
    <property type="term" value="P:RNA modification"/>
    <property type="evidence" value="ECO:0007669"/>
    <property type="project" value="InterPro"/>
</dbReference>
<dbReference type="RefSeq" id="XP_017980853.1">
    <property type="nucleotide sequence ID" value="XM_018125364.1"/>
</dbReference>
<dbReference type="Gramene" id="Tc08v2_t014410.4">
    <property type="protein sequence ID" value="Tc08v2_p014410.4"/>
    <property type="gene ID" value="Tc08v2_g014410"/>
</dbReference>
<evidence type="ECO:0000256" key="1">
    <source>
        <dbReference type="ARBA" id="ARBA00022737"/>
    </source>
</evidence>
<dbReference type="GO" id="GO:0003723">
    <property type="term" value="F:RNA binding"/>
    <property type="evidence" value="ECO:0007669"/>
    <property type="project" value="InterPro"/>
</dbReference>
<evidence type="ECO:0000313" key="10">
    <source>
        <dbReference type="RefSeq" id="XP_017980852.1"/>
    </source>
</evidence>
<feature type="repeat" description="PPR" evidence="2">
    <location>
        <begin position="280"/>
        <end position="314"/>
    </location>
</feature>
<dbReference type="PANTHER" id="PTHR47926">
    <property type="entry name" value="PENTATRICOPEPTIDE REPEAT-CONTAINING PROTEIN"/>
    <property type="match status" value="1"/>
</dbReference>
<dbReference type="NCBIfam" id="TIGR00756">
    <property type="entry name" value="PPR"/>
    <property type="match status" value="3"/>
</dbReference>
<dbReference type="PANTHER" id="PTHR47926:SF423">
    <property type="entry name" value="REPEAT-CONTAINING PROTEIN, PUTATIVE-RELATED"/>
    <property type="match status" value="1"/>
</dbReference>
<dbReference type="RefSeq" id="XP_017980848.1">
    <property type="nucleotide sequence ID" value="XM_018125359.1"/>
</dbReference>